<name>A0ABS3JUX2_9BACT</name>
<protein>
    <recommendedName>
        <fullName evidence="4">MarR family transcriptional regulator</fullName>
    </recommendedName>
</protein>
<keyword evidence="1" id="KW-0812">Transmembrane</keyword>
<evidence type="ECO:0000313" key="2">
    <source>
        <dbReference type="EMBL" id="MBO0953263.1"/>
    </source>
</evidence>
<dbReference type="EMBL" id="JAFMYW010000028">
    <property type="protein sequence ID" value="MBO0953263.1"/>
    <property type="molecule type" value="Genomic_DNA"/>
</dbReference>
<keyword evidence="3" id="KW-1185">Reference proteome</keyword>
<accession>A0ABS3JUX2</accession>
<evidence type="ECO:0000256" key="1">
    <source>
        <dbReference type="SAM" id="Phobius"/>
    </source>
</evidence>
<dbReference type="Proteomes" id="UP000664628">
    <property type="component" value="Unassembled WGS sequence"/>
</dbReference>
<comment type="caution">
    <text evidence="2">The sequence shown here is derived from an EMBL/GenBank/DDBJ whole genome shotgun (WGS) entry which is preliminary data.</text>
</comment>
<evidence type="ECO:0008006" key="4">
    <source>
        <dbReference type="Google" id="ProtNLM"/>
    </source>
</evidence>
<feature type="transmembrane region" description="Helical" evidence="1">
    <location>
        <begin position="128"/>
        <end position="148"/>
    </location>
</feature>
<gene>
    <name evidence="2" type="ORF">J2I46_32125</name>
</gene>
<proteinExistence type="predicted"/>
<keyword evidence="1" id="KW-0472">Membrane</keyword>
<organism evidence="2 3">
    <name type="scientific">Fibrella forsythiae</name>
    <dbReference type="NCBI Taxonomy" id="2817061"/>
    <lineage>
        <taxon>Bacteria</taxon>
        <taxon>Pseudomonadati</taxon>
        <taxon>Bacteroidota</taxon>
        <taxon>Cytophagia</taxon>
        <taxon>Cytophagales</taxon>
        <taxon>Spirosomataceae</taxon>
        <taxon>Fibrella</taxon>
    </lineage>
</organism>
<evidence type="ECO:0000313" key="3">
    <source>
        <dbReference type="Proteomes" id="UP000664628"/>
    </source>
</evidence>
<reference evidence="2 3" key="1">
    <citation type="submission" date="2021-03" db="EMBL/GenBank/DDBJ databases">
        <title>Fibrella sp. HMF5405 genome sequencing and assembly.</title>
        <authorList>
            <person name="Kang H."/>
            <person name="Kim H."/>
            <person name="Bae S."/>
            <person name="Joh K."/>
        </authorList>
    </citation>
    <scope>NUCLEOTIDE SEQUENCE [LARGE SCALE GENOMIC DNA]</scope>
    <source>
        <strain evidence="2 3">HMF5405</strain>
    </source>
</reference>
<keyword evidence="1" id="KW-1133">Transmembrane helix</keyword>
<sequence length="151" mass="17247">MINFKDINEILEVNGDRTDNIFSIYKRHLLQVIILETLLSAGPTTSKDLVFVIARMHRNNRLIMWRTTMPDTAKEIHYLTALELVKTKQVDQLLIEFSITEKGKDILRNGIIHNLAYNAFSSHRSSSLSVWSIIISVGSAIVAIIALWKQK</sequence>
<dbReference type="RefSeq" id="WP_207333215.1">
    <property type="nucleotide sequence ID" value="NZ_JAFMYW010000028.1"/>
</dbReference>